<dbReference type="EMBL" id="MU273587">
    <property type="protein sequence ID" value="KAI0031261.1"/>
    <property type="molecule type" value="Genomic_DNA"/>
</dbReference>
<comment type="caution">
    <text evidence="1">The sequence shown here is derived from an EMBL/GenBank/DDBJ whole genome shotgun (WGS) entry which is preliminary data.</text>
</comment>
<accession>A0ACB8QI45</accession>
<protein>
    <submittedName>
        <fullName evidence="1">Uncharacterized protein</fullName>
    </submittedName>
</protein>
<gene>
    <name evidence="1" type="ORF">K488DRAFT_87003</name>
</gene>
<organism evidence="1 2">
    <name type="scientific">Vararia minispora EC-137</name>
    <dbReference type="NCBI Taxonomy" id="1314806"/>
    <lineage>
        <taxon>Eukaryota</taxon>
        <taxon>Fungi</taxon>
        <taxon>Dikarya</taxon>
        <taxon>Basidiomycota</taxon>
        <taxon>Agaricomycotina</taxon>
        <taxon>Agaricomycetes</taxon>
        <taxon>Russulales</taxon>
        <taxon>Lachnocladiaceae</taxon>
        <taxon>Vararia</taxon>
    </lineage>
</organism>
<evidence type="ECO:0000313" key="2">
    <source>
        <dbReference type="Proteomes" id="UP000814128"/>
    </source>
</evidence>
<keyword evidence="2" id="KW-1185">Reference proteome</keyword>
<reference evidence="1" key="1">
    <citation type="submission" date="2021-02" db="EMBL/GenBank/DDBJ databases">
        <authorList>
            <consortium name="DOE Joint Genome Institute"/>
            <person name="Ahrendt S."/>
            <person name="Looney B.P."/>
            <person name="Miyauchi S."/>
            <person name="Morin E."/>
            <person name="Drula E."/>
            <person name="Courty P.E."/>
            <person name="Chicoki N."/>
            <person name="Fauchery L."/>
            <person name="Kohler A."/>
            <person name="Kuo A."/>
            <person name="Labutti K."/>
            <person name="Pangilinan J."/>
            <person name="Lipzen A."/>
            <person name="Riley R."/>
            <person name="Andreopoulos W."/>
            <person name="He G."/>
            <person name="Johnson J."/>
            <person name="Barry K.W."/>
            <person name="Grigoriev I.V."/>
            <person name="Nagy L."/>
            <person name="Hibbett D."/>
            <person name="Henrissat B."/>
            <person name="Matheny P.B."/>
            <person name="Labbe J."/>
            <person name="Martin F."/>
        </authorList>
    </citation>
    <scope>NUCLEOTIDE SEQUENCE</scope>
    <source>
        <strain evidence="1">EC-137</strain>
    </source>
</reference>
<dbReference type="Proteomes" id="UP000814128">
    <property type="component" value="Unassembled WGS sequence"/>
</dbReference>
<proteinExistence type="predicted"/>
<evidence type="ECO:0000313" key="1">
    <source>
        <dbReference type="EMBL" id="KAI0031261.1"/>
    </source>
</evidence>
<reference evidence="1" key="2">
    <citation type="journal article" date="2022" name="New Phytol.">
        <title>Evolutionary transition to the ectomycorrhizal habit in the genomes of a hyperdiverse lineage of mushroom-forming fungi.</title>
        <authorList>
            <person name="Looney B."/>
            <person name="Miyauchi S."/>
            <person name="Morin E."/>
            <person name="Drula E."/>
            <person name="Courty P.E."/>
            <person name="Kohler A."/>
            <person name="Kuo A."/>
            <person name="LaButti K."/>
            <person name="Pangilinan J."/>
            <person name="Lipzen A."/>
            <person name="Riley R."/>
            <person name="Andreopoulos W."/>
            <person name="He G."/>
            <person name="Johnson J."/>
            <person name="Nolan M."/>
            <person name="Tritt A."/>
            <person name="Barry K.W."/>
            <person name="Grigoriev I.V."/>
            <person name="Nagy L.G."/>
            <person name="Hibbett D."/>
            <person name="Henrissat B."/>
            <person name="Matheny P.B."/>
            <person name="Labbe J."/>
            <person name="Martin F.M."/>
        </authorList>
    </citation>
    <scope>NUCLEOTIDE SEQUENCE</scope>
    <source>
        <strain evidence="1">EC-137</strain>
    </source>
</reference>
<sequence>MDSTPPSTSSKISSKSRSKLRRRYNTVHDLAALRLHPDGSRVTTWPESASAKTFLYARSLRYSGPDAQGNWIARDAAGFVSVKRRRTVPNEGEDGEDGDSGKEGEKIRESGSDRPLHKRRKTGRARRRQKFLRGPENVQDGILDVQADQDVLDEEESGFPVPSADLLKCIHHFASHYYANEGVLSDKGREYREEKKEKKEKKEKETGDLFADDEGDSDEDEEGNGQLDDEGRCVWRKGQREFEGTWMDSQGEEEYVDEFGVVHGGKQDESDGEQEAPPDMYKALDGRALMALGMFMQEYVASLVTPSIPDEWEEGMRLGAKAREAGERDTDAYALEGGEEYGQRDLGTSEVEDEDQGREVSDQVADEGESEQSYGGSSSCSSD</sequence>
<name>A0ACB8QI45_9AGAM</name>